<dbReference type="WBParaSite" id="ECPE_0001663001-mRNA-1">
    <property type="protein sequence ID" value="ECPE_0001663001-mRNA-1"/>
    <property type="gene ID" value="ECPE_0001663001"/>
</dbReference>
<name>A0A183BBK2_9TREM</name>
<feature type="domain" description="Small ribosomal subunit protein uS7" evidence="4">
    <location>
        <begin position="1"/>
        <end position="47"/>
    </location>
</feature>
<evidence type="ECO:0000256" key="2">
    <source>
        <dbReference type="ARBA" id="ARBA00022980"/>
    </source>
</evidence>
<evidence type="ECO:0000256" key="3">
    <source>
        <dbReference type="ARBA" id="ARBA00023274"/>
    </source>
</evidence>
<organism evidence="5">
    <name type="scientific">Echinostoma caproni</name>
    <dbReference type="NCBI Taxonomy" id="27848"/>
    <lineage>
        <taxon>Eukaryota</taxon>
        <taxon>Metazoa</taxon>
        <taxon>Spiralia</taxon>
        <taxon>Lophotrochozoa</taxon>
        <taxon>Platyhelminthes</taxon>
        <taxon>Trematoda</taxon>
        <taxon>Digenea</taxon>
        <taxon>Plagiorchiida</taxon>
        <taxon>Echinostomata</taxon>
        <taxon>Echinostomatoidea</taxon>
        <taxon>Echinostomatidae</taxon>
        <taxon>Echinostoma</taxon>
    </lineage>
</organism>
<dbReference type="InterPro" id="IPR023798">
    <property type="entry name" value="Ribosomal_uS7_dom"/>
</dbReference>
<dbReference type="AlphaFoldDB" id="A0A183BBK2"/>
<evidence type="ECO:0000259" key="4">
    <source>
        <dbReference type="Pfam" id="PF00177"/>
    </source>
</evidence>
<sequence>LIEAARDKPADSRIWVSLARELIAASQNQGKAFRKKQELLKKCEENRAYANYRTY</sequence>
<evidence type="ECO:0000313" key="5">
    <source>
        <dbReference type="WBParaSite" id="ECPE_0001663001-mRNA-1"/>
    </source>
</evidence>
<accession>A0A183BBK2</accession>
<evidence type="ECO:0000256" key="1">
    <source>
        <dbReference type="ARBA" id="ARBA00007151"/>
    </source>
</evidence>
<proteinExistence type="inferred from homology"/>
<protein>
    <submittedName>
        <fullName evidence="5">Ribosomal_S7 domain-containing protein</fullName>
    </submittedName>
</protein>
<dbReference type="Pfam" id="PF00177">
    <property type="entry name" value="Ribosomal_S7"/>
    <property type="match status" value="1"/>
</dbReference>
<dbReference type="GO" id="GO:1990904">
    <property type="term" value="C:ribonucleoprotein complex"/>
    <property type="evidence" value="ECO:0007669"/>
    <property type="project" value="UniProtKB-KW"/>
</dbReference>
<dbReference type="Gene3D" id="1.10.455.10">
    <property type="entry name" value="Ribosomal protein S7 domain"/>
    <property type="match status" value="1"/>
</dbReference>
<keyword evidence="3" id="KW-0687">Ribonucleoprotein</keyword>
<dbReference type="GO" id="GO:0005840">
    <property type="term" value="C:ribosome"/>
    <property type="evidence" value="ECO:0007669"/>
    <property type="project" value="UniProtKB-KW"/>
</dbReference>
<reference evidence="5" key="1">
    <citation type="submission" date="2016-06" db="UniProtKB">
        <authorList>
            <consortium name="WormBaseParasite"/>
        </authorList>
    </citation>
    <scope>IDENTIFICATION</scope>
</reference>
<keyword evidence="2" id="KW-0689">Ribosomal protein</keyword>
<dbReference type="SUPFAM" id="SSF47973">
    <property type="entry name" value="Ribosomal protein S7"/>
    <property type="match status" value="1"/>
</dbReference>
<comment type="similarity">
    <text evidence="1">Belongs to the universal ribosomal protein uS7 family.</text>
</comment>
<dbReference type="InterPro" id="IPR036823">
    <property type="entry name" value="Ribosomal_uS7_dom_sf"/>
</dbReference>